<accession>A0ABV7A1D8</accession>
<keyword evidence="2" id="KW-1185">Reference proteome</keyword>
<reference evidence="2" key="1">
    <citation type="journal article" date="2019" name="Int. J. Syst. Evol. Microbiol.">
        <title>The Global Catalogue of Microorganisms (GCM) 10K type strain sequencing project: providing services to taxonomists for standard genome sequencing and annotation.</title>
        <authorList>
            <consortium name="The Broad Institute Genomics Platform"/>
            <consortium name="The Broad Institute Genome Sequencing Center for Infectious Disease"/>
            <person name="Wu L."/>
            <person name="Ma J."/>
        </authorList>
    </citation>
    <scope>NUCLEOTIDE SEQUENCE [LARGE SCALE GENOMIC DNA]</scope>
    <source>
        <strain evidence="2">KCTC 13193</strain>
    </source>
</reference>
<dbReference type="EMBL" id="JBHRRZ010000001">
    <property type="protein sequence ID" value="MFC2946807.1"/>
    <property type="molecule type" value="Genomic_DNA"/>
</dbReference>
<evidence type="ECO:0000313" key="2">
    <source>
        <dbReference type="Proteomes" id="UP001595387"/>
    </source>
</evidence>
<name>A0ABV7A1D8_9BACI</name>
<organism evidence="1 2">
    <name type="scientific">Virgibacillus sediminis</name>
    <dbReference type="NCBI Taxonomy" id="202260"/>
    <lineage>
        <taxon>Bacteria</taxon>
        <taxon>Bacillati</taxon>
        <taxon>Bacillota</taxon>
        <taxon>Bacilli</taxon>
        <taxon>Bacillales</taxon>
        <taxon>Bacillaceae</taxon>
        <taxon>Virgibacillus</taxon>
    </lineage>
</organism>
<evidence type="ECO:0000313" key="1">
    <source>
        <dbReference type="EMBL" id="MFC2946807.1"/>
    </source>
</evidence>
<comment type="caution">
    <text evidence="1">The sequence shown here is derived from an EMBL/GenBank/DDBJ whole genome shotgun (WGS) entry which is preliminary data.</text>
</comment>
<gene>
    <name evidence="1" type="ORF">ACFODW_00305</name>
</gene>
<proteinExistence type="predicted"/>
<sequence length="35" mass="3969">MSRRYEHGPMIITSNRSYVWNGEKPLESGGGSFPK</sequence>
<dbReference type="RefSeq" id="WP_390301530.1">
    <property type="nucleotide sequence ID" value="NZ_JBHRRZ010000001.1"/>
</dbReference>
<protein>
    <submittedName>
        <fullName evidence="1">Uncharacterized protein</fullName>
    </submittedName>
</protein>
<dbReference type="Proteomes" id="UP001595387">
    <property type="component" value="Unassembled WGS sequence"/>
</dbReference>